<name>A0ABX0MCX7_9BURK</name>
<gene>
    <name evidence="2" type="ORF">F1609_29210</name>
</gene>
<organism evidence="2 3">
    <name type="scientific">Massilia aquatica</name>
    <dbReference type="NCBI Taxonomy" id="2609000"/>
    <lineage>
        <taxon>Bacteria</taxon>
        <taxon>Pseudomonadati</taxon>
        <taxon>Pseudomonadota</taxon>
        <taxon>Betaproteobacteria</taxon>
        <taxon>Burkholderiales</taxon>
        <taxon>Oxalobacteraceae</taxon>
        <taxon>Telluria group</taxon>
        <taxon>Massilia</taxon>
    </lineage>
</organism>
<feature type="domain" description="DUF3885" evidence="1">
    <location>
        <begin position="14"/>
        <end position="194"/>
    </location>
</feature>
<keyword evidence="3" id="KW-1185">Reference proteome</keyword>
<evidence type="ECO:0000259" key="1">
    <source>
        <dbReference type="Pfam" id="PF13021"/>
    </source>
</evidence>
<comment type="caution">
    <text evidence="2">The sequence shown here is derived from an EMBL/GenBank/DDBJ whole genome shotgun (WGS) entry which is preliminary data.</text>
</comment>
<reference evidence="2 3" key="1">
    <citation type="submission" date="2019-09" db="EMBL/GenBank/DDBJ databases">
        <title>Taxonomy of Antarctic Massilia spp.: description of Massilia rubra sp. nov., Massilia aquatica sp. nov., Massilia mucilaginosa sp. nov., Massilia frigida sp. nov. isolated from streams, lakes and regoliths.</title>
        <authorList>
            <person name="Holochova P."/>
            <person name="Sedlacek I."/>
            <person name="Kralova S."/>
            <person name="Maslanova I."/>
            <person name="Busse H.-J."/>
            <person name="Stankova E."/>
            <person name="Vrbovska V."/>
            <person name="Kovarovic V."/>
            <person name="Bartak M."/>
            <person name="Svec P."/>
            <person name="Pantucek R."/>
        </authorList>
    </citation>
    <scope>NUCLEOTIDE SEQUENCE [LARGE SCALE GENOMIC DNA]</scope>
    <source>
        <strain evidence="2 3">CCM 8693</strain>
    </source>
</reference>
<evidence type="ECO:0000313" key="2">
    <source>
        <dbReference type="EMBL" id="NHZ44214.1"/>
    </source>
</evidence>
<dbReference type="Pfam" id="PF13021">
    <property type="entry name" value="DUF3885"/>
    <property type="match status" value="1"/>
</dbReference>
<sequence>MPLRQHLTTLADGQPYRHAVFYKLPGGLRFRMAEGGGHFAGVLTAVRKATIVCEDVFAGADTILVHLQRYATANRFDLRPTLKQLRLAGIALPRAREIWTEPVPRSDPDDDDSWWLNALFELPRSHLASLLWCAFAKDMWELQPNPHCQVYLINPATGLMAHSYDDRGMDVVGTSHEALRQIYTAHHAWLLEYDLETMDRSFATPPSA</sequence>
<proteinExistence type="predicted"/>
<dbReference type="RefSeq" id="WP_167080692.1">
    <property type="nucleotide sequence ID" value="NZ_VVIW01000028.1"/>
</dbReference>
<dbReference type="InterPro" id="IPR024976">
    <property type="entry name" value="DUF3885"/>
</dbReference>
<dbReference type="EMBL" id="VVIW01000028">
    <property type="protein sequence ID" value="NHZ44214.1"/>
    <property type="molecule type" value="Genomic_DNA"/>
</dbReference>
<dbReference type="Proteomes" id="UP000819052">
    <property type="component" value="Unassembled WGS sequence"/>
</dbReference>
<evidence type="ECO:0000313" key="3">
    <source>
        <dbReference type="Proteomes" id="UP000819052"/>
    </source>
</evidence>
<protein>
    <submittedName>
        <fullName evidence="2">DUF3885 domain-containing protein</fullName>
    </submittedName>
</protein>
<accession>A0ABX0MCX7</accession>